<evidence type="ECO:0000256" key="1">
    <source>
        <dbReference type="ARBA" id="ARBA00022741"/>
    </source>
</evidence>
<keyword evidence="2" id="KW-0067">ATP-binding</keyword>
<protein>
    <recommendedName>
        <fullName evidence="5">Protein kinase domain-containing protein</fullName>
    </recommendedName>
</protein>
<proteinExistence type="predicted"/>
<evidence type="ECO:0000259" key="5">
    <source>
        <dbReference type="PROSITE" id="PS50011"/>
    </source>
</evidence>
<reference evidence="6 7" key="1">
    <citation type="submission" date="2021-05" db="EMBL/GenBank/DDBJ databases">
        <title>Genome Assembly of Synthetic Allotetraploid Brassica napus Reveals Homoeologous Exchanges between Subgenomes.</title>
        <authorList>
            <person name="Davis J.T."/>
        </authorList>
    </citation>
    <scope>NUCLEOTIDE SEQUENCE [LARGE SCALE GENOMIC DNA]</scope>
    <source>
        <strain evidence="7">cv. Da-Ae</strain>
        <tissue evidence="6">Seedling</tissue>
    </source>
</reference>
<dbReference type="Proteomes" id="UP000824890">
    <property type="component" value="Unassembled WGS sequence"/>
</dbReference>
<dbReference type="EMBL" id="JAGKQM010001454">
    <property type="protein sequence ID" value="KAH0851820.1"/>
    <property type="molecule type" value="Genomic_DNA"/>
</dbReference>
<evidence type="ECO:0000313" key="7">
    <source>
        <dbReference type="Proteomes" id="UP000824890"/>
    </source>
</evidence>
<keyword evidence="1" id="KW-0547">Nucleotide-binding</keyword>
<keyword evidence="7" id="KW-1185">Reference proteome</keyword>
<dbReference type="PROSITE" id="PS00108">
    <property type="entry name" value="PROTEIN_KINASE_ST"/>
    <property type="match status" value="1"/>
</dbReference>
<dbReference type="Gene3D" id="1.10.510.10">
    <property type="entry name" value="Transferase(Phosphotransferase) domain 1"/>
    <property type="match status" value="1"/>
</dbReference>
<evidence type="ECO:0000256" key="3">
    <source>
        <dbReference type="ARBA" id="ARBA00047558"/>
    </source>
</evidence>
<dbReference type="SUPFAM" id="SSF56112">
    <property type="entry name" value="Protein kinase-like (PK-like)"/>
    <property type="match status" value="1"/>
</dbReference>
<organism evidence="6 7">
    <name type="scientific">Brassica napus</name>
    <name type="common">Rape</name>
    <dbReference type="NCBI Taxonomy" id="3708"/>
    <lineage>
        <taxon>Eukaryota</taxon>
        <taxon>Viridiplantae</taxon>
        <taxon>Streptophyta</taxon>
        <taxon>Embryophyta</taxon>
        <taxon>Tracheophyta</taxon>
        <taxon>Spermatophyta</taxon>
        <taxon>Magnoliopsida</taxon>
        <taxon>eudicotyledons</taxon>
        <taxon>Gunneridae</taxon>
        <taxon>Pentapetalae</taxon>
        <taxon>rosids</taxon>
        <taxon>malvids</taxon>
        <taxon>Brassicales</taxon>
        <taxon>Brassicaceae</taxon>
        <taxon>Brassiceae</taxon>
        <taxon>Brassica</taxon>
    </lineage>
</organism>
<dbReference type="InterPro" id="IPR008271">
    <property type="entry name" value="Ser/Thr_kinase_AS"/>
</dbReference>
<comment type="caution">
    <text evidence="6">The sequence shown here is derived from an EMBL/GenBank/DDBJ whole genome shotgun (WGS) entry which is preliminary data.</text>
</comment>
<name>A0ABQ7X9X1_BRANA</name>
<comment type="catalytic activity">
    <reaction evidence="4">
        <text>L-threonyl-[protein] + ATP = O-phospho-L-threonyl-[protein] + ADP + H(+)</text>
        <dbReference type="Rhea" id="RHEA:46608"/>
        <dbReference type="Rhea" id="RHEA-COMP:11060"/>
        <dbReference type="Rhea" id="RHEA-COMP:11605"/>
        <dbReference type="ChEBI" id="CHEBI:15378"/>
        <dbReference type="ChEBI" id="CHEBI:30013"/>
        <dbReference type="ChEBI" id="CHEBI:30616"/>
        <dbReference type="ChEBI" id="CHEBI:61977"/>
        <dbReference type="ChEBI" id="CHEBI:456216"/>
    </reaction>
</comment>
<comment type="catalytic activity">
    <reaction evidence="3">
        <text>L-seryl-[protein] + ATP = O-phospho-L-seryl-[protein] + ADP + H(+)</text>
        <dbReference type="Rhea" id="RHEA:17989"/>
        <dbReference type="Rhea" id="RHEA-COMP:9863"/>
        <dbReference type="Rhea" id="RHEA-COMP:11604"/>
        <dbReference type="ChEBI" id="CHEBI:15378"/>
        <dbReference type="ChEBI" id="CHEBI:29999"/>
        <dbReference type="ChEBI" id="CHEBI:30616"/>
        <dbReference type="ChEBI" id="CHEBI:83421"/>
        <dbReference type="ChEBI" id="CHEBI:456216"/>
    </reaction>
</comment>
<feature type="domain" description="Protein kinase" evidence="5">
    <location>
        <begin position="1"/>
        <end position="81"/>
    </location>
</feature>
<dbReference type="InterPro" id="IPR011009">
    <property type="entry name" value="Kinase-like_dom_sf"/>
</dbReference>
<dbReference type="InterPro" id="IPR000719">
    <property type="entry name" value="Prot_kinase_dom"/>
</dbReference>
<dbReference type="Pfam" id="PF00069">
    <property type="entry name" value="Pkinase"/>
    <property type="match status" value="1"/>
</dbReference>
<dbReference type="PANTHER" id="PTHR27005:SF524">
    <property type="entry name" value="WALL-ASSOCIATED RECEPTOR KINASE 2-RELATED"/>
    <property type="match status" value="1"/>
</dbReference>
<sequence length="81" mass="8952">MLVCDARIVVEIAGTLAYLHSSASIPIIHRDVKTANILLDEHLTPKVADFGASKLIPKDKEQLTTILETSGELLFLCHQRE</sequence>
<evidence type="ECO:0000256" key="2">
    <source>
        <dbReference type="ARBA" id="ARBA00022840"/>
    </source>
</evidence>
<dbReference type="PROSITE" id="PS50011">
    <property type="entry name" value="PROTEIN_KINASE_DOM"/>
    <property type="match status" value="1"/>
</dbReference>
<evidence type="ECO:0000256" key="4">
    <source>
        <dbReference type="ARBA" id="ARBA00047951"/>
    </source>
</evidence>
<dbReference type="InterPro" id="IPR045274">
    <property type="entry name" value="WAK-like"/>
</dbReference>
<gene>
    <name evidence="6" type="ORF">HID58_090981</name>
</gene>
<dbReference type="PANTHER" id="PTHR27005">
    <property type="entry name" value="WALL-ASSOCIATED RECEPTOR KINASE-LIKE 21"/>
    <property type="match status" value="1"/>
</dbReference>
<accession>A0ABQ7X9X1</accession>
<evidence type="ECO:0000313" key="6">
    <source>
        <dbReference type="EMBL" id="KAH0851820.1"/>
    </source>
</evidence>